<reference evidence="2" key="1">
    <citation type="submission" date="2021-01" db="EMBL/GenBank/DDBJ databases">
        <authorList>
            <person name="Corre E."/>
            <person name="Pelletier E."/>
            <person name="Niang G."/>
            <person name="Scheremetjew M."/>
            <person name="Finn R."/>
            <person name="Kale V."/>
            <person name="Holt S."/>
            <person name="Cochrane G."/>
            <person name="Meng A."/>
            <person name="Brown T."/>
            <person name="Cohen L."/>
        </authorList>
    </citation>
    <scope>NUCLEOTIDE SEQUENCE</scope>
    <source>
        <strain evidence="2">CCMP622</strain>
    </source>
</reference>
<protein>
    <submittedName>
        <fullName evidence="2">Uncharacterized protein</fullName>
    </submittedName>
</protein>
<dbReference type="AlphaFoldDB" id="A0A7S2XG15"/>
<evidence type="ECO:0000256" key="1">
    <source>
        <dbReference type="SAM" id="MobiDB-lite"/>
    </source>
</evidence>
<organism evidence="2">
    <name type="scientific">Lotharella oceanica</name>
    <dbReference type="NCBI Taxonomy" id="641309"/>
    <lineage>
        <taxon>Eukaryota</taxon>
        <taxon>Sar</taxon>
        <taxon>Rhizaria</taxon>
        <taxon>Cercozoa</taxon>
        <taxon>Chlorarachniophyceae</taxon>
        <taxon>Lotharella</taxon>
    </lineage>
</organism>
<feature type="region of interest" description="Disordered" evidence="1">
    <location>
        <begin position="1"/>
        <end position="42"/>
    </location>
</feature>
<dbReference type="EMBL" id="HBHP01031226">
    <property type="protein sequence ID" value="CAD9775210.1"/>
    <property type="molecule type" value="Transcribed_RNA"/>
</dbReference>
<accession>A0A7S2XG15</accession>
<gene>
    <name evidence="2" type="ORF">LSP00402_LOCUS19207</name>
</gene>
<proteinExistence type="predicted"/>
<evidence type="ECO:0000313" key="2">
    <source>
        <dbReference type="EMBL" id="CAD9775210.1"/>
    </source>
</evidence>
<sequence length="113" mass="12096">MDAGVLPDSTGSDSSKFIIPRRRPAVSTNVSNPTLTTKNTNTKAGKDYKITIQGPSGMILNSEKIDRGLSDQKVDETARISMLQPADEETKPTGTTAVHPRQPSAVDDVLAML</sequence>
<name>A0A7S2XG15_9EUKA</name>